<evidence type="ECO:0000313" key="2">
    <source>
        <dbReference type="WBParaSite" id="jg12941"/>
    </source>
</evidence>
<dbReference type="WBParaSite" id="jg12941">
    <property type="protein sequence ID" value="jg12941"/>
    <property type="gene ID" value="jg12941"/>
</dbReference>
<reference evidence="2" key="1">
    <citation type="submission" date="2022-11" db="UniProtKB">
        <authorList>
            <consortium name="WormBaseParasite"/>
        </authorList>
    </citation>
    <scope>IDENTIFICATION</scope>
</reference>
<proteinExistence type="predicted"/>
<name>A0A915CWD7_9BILA</name>
<sequence length="201" mass="22620">MWELLLWMLPNVCSQHFNPWKILSACDSAEKSSKWIFIYAQSTAGKMMKDQAGRNFKDVDLSMFELYDKMTAREKHQSLWLAIERIANNDTAPINATLYNQDSLSFNKRRKRQNAPPAILLPFQFISNPFQSSNLAPVILSPFQFSPTFGLGTLGPLILSPFIFSPPILNPTVLSPFVLSPGVADPTFLAPMCSVLSHLVR</sequence>
<dbReference type="PANTHER" id="PTHR21523">
    <property type="match status" value="1"/>
</dbReference>
<dbReference type="PANTHER" id="PTHR21523:SF46">
    <property type="entry name" value="MLT-TEN (MLT-10) RELATED"/>
    <property type="match status" value="1"/>
</dbReference>
<protein>
    <submittedName>
        <fullName evidence="2">Uncharacterized protein</fullName>
    </submittedName>
</protein>
<dbReference type="Proteomes" id="UP000887574">
    <property type="component" value="Unplaced"/>
</dbReference>
<keyword evidence="1" id="KW-1185">Reference proteome</keyword>
<dbReference type="AlphaFoldDB" id="A0A915CWD7"/>
<evidence type="ECO:0000313" key="1">
    <source>
        <dbReference type="Proteomes" id="UP000887574"/>
    </source>
</evidence>
<organism evidence="1 2">
    <name type="scientific">Ditylenchus dipsaci</name>
    <dbReference type="NCBI Taxonomy" id="166011"/>
    <lineage>
        <taxon>Eukaryota</taxon>
        <taxon>Metazoa</taxon>
        <taxon>Ecdysozoa</taxon>
        <taxon>Nematoda</taxon>
        <taxon>Chromadorea</taxon>
        <taxon>Rhabditida</taxon>
        <taxon>Tylenchina</taxon>
        <taxon>Tylenchomorpha</taxon>
        <taxon>Sphaerularioidea</taxon>
        <taxon>Anguinidae</taxon>
        <taxon>Anguininae</taxon>
        <taxon>Ditylenchus</taxon>
    </lineage>
</organism>
<accession>A0A915CWD7</accession>